<evidence type="ECO:0000256" key="3">
    <source>
        <dbReference type="ARBA" id="ARBA00022840"/>
    </source>
</evidence>
<evidence type="ECO:0000256" key="1">
    <source>
        <dbReference type="ARBA" id="ARBA00022448"/>
    </source>
</evidence>
<gene>
    <name evidence="5" type="ORF">C0W41_08045</name>
</gene>
<dbReference type="AlphaFoldDB" id="A0A855SD92"/>
<organism evidence="5 6">
    <name type="scientific">Photobacterium angustum</name>
    <dbReference type="NCBI Taxonomy" id="661"/>
    <lineage>
        <taxon>Bacteria</taxon>
        <taxon>Pseudomonadati</taxon>
        <taxon>Pseudomonadota</taxon>
        <taxon>Gammaproteobacteria</taxon>
        <taxon>Vibrionales</taxon>
        <taxon>Vibrionaceae</taxon>
        <taxon>Photobacterium</taxon>
    </lineage>
</organism>
<feature type="domain" description="ABC transporter" evidence="4">
    <location>
        <begin position="7"/>
        <end position="238"/>
    </location>
</feature>
<dbReference type="InterPro" id="IPR003439">
    <property type="entry name" value="ABC_transporter-like_ATP-bd"/>
</dbReference>
<dbReference type="SUPFAM" id="SSF52540">
    <property type="entry name" value="P-loop containing nucleoside triphosphate hydrolases"/>
    <property type="match status" value="1"/>
</dbReference>
<dbReference type="InterPro" id="IPR003593">
    <property type="entry name" value="AAA+_ATPase"/>
</dbReference>
<keyword evidence="2" id="KW-0547">Nucleotide-binding</keyword>
<proteinExistence type="predicted"/>
<evidence type="ECO:0000313" key="5">
    <source>
        <dbReference type="EMBL" id="PSX07953.1"/>
    </source>
</evidence>
<evidence type="ECO:0000313" key="6">
    <source>
        <dbReference type="Proteomes" id="UP000241440"/>
    </source>
</evidence>
<reference evidence="5 6" key="1">
    <citation type="submission" date="2018-01" db="EMBL/GenBank/DDBJ databases">
        <title>Whole genome sequencing of Histamine producing bacteria.</title>
        <authorList>
            <person name="Butler K."/>
        </authorList>
    </citation>
    <scope>NUCLEOTIDE SEQUENCE [LARGE SCALE GENOMIC DNA]</scope>
    <source>
        <strain evidence="5 6">A2-1</strain>
    </source>
</reference>
<dbReference type="PROSITE" id="PS50893">
    <property type="entry name" value="ABC_TRANSPORTER_2"/>
    <property type="match status" value="1"/>
</dbReference>
<dbReference type="RefSeq" id="WP_080890287.1">
    <property type="nucleotide sequence ID" value="NZ_JZSO01000007.1"/>
</dbReference>
<dbReference type="PROSITE" id="PS00211">
    <property type="entry name" value="ABC_TRANSPORTER_1"/>
    <property type="match status" value="1"/>
</dbReference>
<dbReference type="InterPro" id="IPR050153">
    <property type="entry name" value="Metal_Ion_Import_ABC"/>
</dbReference>
<keyword evidence="3 5" id="KW-0067">ATP-binding</keyword>
<dbReference type="EMBL" id="PYOY01000003">
    <property type="protein sequence ID" value="PSX07953.1"/>
    <property type="molecule type" value="Genomic_DNA"/>
</dbReference>
<dbReference type="PANTHER" id="PTHR42734">
    <property type="entry name" value="METAL TRANSPORT SYSTEM ATP-BINDING PROTEIN TM_0124-RELATED"/>
    <property type="match status" value="1"/>
</dbReference>
<evidence type="ECO:0000256" key="2">
    <source>
        <dbReference type="ARBA" id="ARBA00022741"/>
    </source>
</evidence>
<keyword evidence="1" id="KW-0813">Transport</keyword>
<dbReference type="InterPro" id="IPR027417">
    <property type="entry name" value="P-loop_NTPase"/>
</dbReference>
<name>A0A855SD92_PHOAN</name>
<dbReference type="Proteomes" id="UP000241440">
    <property type="component" value="Unassembled WGS sequence"/>
</dbReference>
<dbReference type="SMART" id="SM00382">
    <property type="entry name" value="AAA"/>
    <property type="match status" value="1"/>
</dbReference>
<accession>A0A855SD92</accession>
<comment type="caution">
    <text evidence="5">The sequence shown here is derived from an EMBL/GenBank/DDBJ whole genome shotgun (WGS) entry which is preliminary data.</text>
</comment>
<dbReference type="Gene3D" id="3.40.50.300">
    <property type="entry name" value="P-loop containing nucleotide triphosphate hydrolases"/>
    <property type="match status" value="1"/>
</dbReference>
<protein>
    <submittedName>
        <fullName evidence="5">Metal ABC transporter ATP-binding protein</fullName>
    </submittedName>
</protein>
<dbReference type="PANTHER" id="PTHR42734:SF7">
    <property type="entry name" value="ATP-BINDING COMPONENT OF ABC TRANSPORTER-RELATED"/>
    <property type="match status" value="1"/>
</dbReference>
<dbReference type="GeneID" id="61229205"/>
<sequence length="252" mass="27959">MIIGPSIQLANVNLQYGPNQILSEITHQFDGGQCHVVMGPNGGGKTSLLRSILGLTPFRGQIDILWDESVNNGKAGTIGYVPQKAMFEQSLPLTVMDFILLNQTRSPLFWRQRQKDKQIALTQLDRVGMANRADRRMGQLSGGEQQRVLFAQALLDNPDLLVLDEPTTGMDEQGVRYLESLINEFVNQGKTVLAVHHDVTAVRRLEAQVHVVNRVLVDSGDHSQVLVPEKIERLFNHYSQPAVSASNQSEVA</sequence>
<dbReference type="Pfam" id="PF00005">
    <property type="entry name" value="ABC_tran"/>
    <property type="match status" value="1"/>
</dbReference>
<dbReference type="GO" id="GO:0005524">
    <property type="term" value="F:ATP binding"/>
    <property type="evidence" value="ECO:0007669"/>
    <property type="project" value="UniProtKB-KW"/>
</dbReference>
<dbReference type="InterPro" id="IPR017871">
    <property type="entry name" value="ABC_transporter-like_CS"/>
</dbReference>
<dbReference type="GO" id="GO:0016887">
    <property type="term" value="F:ATP hydrolysis activity"/>
    <property type="evidence" value="ECO:0007669"/>
    <property type="project" value="InterPro"/>
</dbReference>
<evidence type="ECO:0000259" key="4">
    <source>
        <dbReference type="PROSITE" id="PS50893"/>
    </source>
</evidence>